<dbReference type="Gene3D" id="2.60.120.10">
    <property type="entry name" value="Jelly Rolls"/>
    <property type="match status" value="2"/>
</dbReference>
<feature type="region of interest" description="Disordered" evidence="19">
    <location>
        <begin position="1075"/>
        <end position="1094"/>
    </location>
</feature>
<dbReference type="PRINTS" id="PR00103">
    <property type="entry name" value="CAMPKINASE"/>
</dbReference>
<feature type="repeat" description="Solcar" evidence="18">
    <location>
        <begin position="709"/>
        <end position="792"/>
    </location>
</feature>
<feature type="repeat" description="Solcar" evidence="18">
    <location>
        <begin position="801"/>
        <end position="889"/>
    </location>
</feature>
<feature type="compositionally biased region" description="Low complexity" evidence="19">
    <location>
        <begin position="214"/>
        <end position="239"/>
    </location>
</feature>
<feature type="region of interest" description="Disordered" evidence="19">
    <location>
        <begin position="102"/>
        <end position="192"/>
    </location>
</feature>
<evidence type="ECO:0000256" key="2">
    <source>
        <dbReference type="ARBA" id="ARBA00005753"/>
    </source>
</evidence>
<evidence type="ECO:0000313" key="24">
    <source>
        <dbReference type="Proteomes" id="UP001239994"/>
    </source>
</evidence>
<dbReference type="GO" id="GO:0031966">
    <property type="term" value="C:mitochondrial membrane"/>
    <property type="evidence" value="ECO:0007669"/>
    <property type="project" value="UniProtKB-SubCell"/>
</dbReference>
<evidence type="ECO:0000256" key="9">
    <source>
        <dbReference type="ARBA" id="ARBA00022737"/>
    </source>
</evidence>
<feature type="region of interest" description="Disordered" evidence="19">
    <location>
        <begin position="212"/>
        <end position="326"/>
    </location>
</feature>
<dbReference type="GO" id="GO:0006897">
    <property type="term" value="P:endocytosis"/>
    <property type="evidence" value="ECO:0007669"/>
    <property type="project" value="TreeGrafter"/>
</dbReference>
<evidence type="ECO:0000256" key="1">
    <source>
        <dbReference type="ARBA" id="ARBA00004225"/>
    </source>
</evidence>
<feature type="compositionally biased region" description="Low complexity" evidence="19">
    <location>
        <begin position="310"/>
        <end position="324"/>
    </location>
</feature>
<evidence type="ECO:0000256" key="7">
    <source>
        <dbReference type="ARBA" id="ARBA00022566"/>
    </source>
</evidence>
<keyword evidence="10" id="KW-0547">Nucleotide-binding</keyword>
<dbReference type="InterPro" id="IPR018490">
    <property type="entry name" value="cNMP-bd_dom_sf"/>
</dbReference>
<evidence type="ECO:0000256" key="11">
    <source>
        <dbReference type="ARBA" id="ARBA00022989"/>
    </source>
</evidence>
<evidence type="ECO:0000256" key="18">
    <source>
        <dbReference type="PROSITE-ProRule" id="PRU00282"/>
    </source>
</evidence>
<dbReference type="PROSITE" id="PS50042">
    <property type="entry name" value="CNMP_BINDING_3"/>
    <property type="match status" value="2"/>
</dbReference>
<feature type="compositionally biased region" description="Pro residues" evidence="19">
    <location>
        <begin position="246"/>
        <end position="273"/>
    </location>
</feature>
<dbReference type="SMART" id="SM00100">
    <property type="entry name" value="cNMP"/>
    <property type="match status" value="2"/>
</dbReference>
<dbReference type="Gene3D" id="1.50.40.10">
    <property type="entry name" value="Mitochondrial carrier domain"/>
    <property type="match status" value="1"/>
</dbReference>
<evidence type="ECO:0000256" key="13">
    <source>
        <dbReference type="ARBA" id="ARBA00023136"/>
    </source>
</evidence>
<feature type="compositionally biased region" description="Low complexity" evidence="19">
    <location>
        <begin position="120"/>
        <end position="129"/>
    </location>
</feature>
<evidence type="ECO:0000256" key="12">
    <source>
        <dbReference type="ARBA" id="ARBA00023128"/>
    </source>
</evidence>
<evidence type="ECO:0000256" key="6">
    <source>
        <dbReference type="ARBA" id="ARBA00022553"/>
    </source>
</evidence>
<dbReference type="PROSITE" id="PS50002">
    <property type="entry name" value="SH3"/>
    <property type="match status" value="1"/>
</dbReference>
<protein>
    <recommendedName>
        <fullName evidence="16">cAMP-dependent protein kinase type II regulatory subunit</fullName>
    </recommendedName>
</protein>
<dbReference type="PANTHER" id="PTHR13357:SF1">
    <property type="entry name" value="NCK-INTERACTING PROTEIN WITH SH3 DOMAIN"/>
    <property type="match status" value="1"/>
</dbReference>
<accession>A0AAD9E0S4</accession>
<dbReference type="PANTHER" id="PTHR13357">
    <property type="entry name" value="SH3 ADAPTER PROTEIN SPIN90 NCK INTERACTING PROTEIN WITH SH3 DOMAIN"/>
    <property type="match status" value="1"/>
</dbReference>
<feature type="compositionally biased region" description="Pro residues" evidence="19">
    <location>
        <begin position="280"/>
        <end position="290"/>
    </location>
</feature>
<dbReference type="SUPFAM" id="SSF103506">
    <property type="entry name" value="Mitochondrial carrier"/>
    <property type="match status" value="1"/>
</dbReference>
<feature type="domain" description="Cyclic nucleotide-binding" evidence="22">
    <location>
        <begin position="1294"/>
        <end position="1423"/>
    </location>
</feature>
<comment type="similarity">
    <text evidence="3">Belongs to the mitochondrial carrier (TC 2.A.29) family.</text>
</comment>
<evidence type="ECO:0000313" key="23">
    <source>
        <dbReference type="EMBL" id="KAK1800059.1"/>
    </source>
</evidence>
<dbReference type="InterPro" id="IPR003117">
    <property type="entry name" value="cAMP_dep_PK_reg_su_I/II_a/b"/>
</dbReference>
<organism evidence="23 24">
    <name type="scientific">Electrophorus voltai</name>
    <dbReference type="NCBI Taxonomy" id="2609070"/>
    <lineage>
        <taxon>Eukaryota</taxon>
        <taxon>Metazoa</taxon>
        <taxon>Chordata</taxon>
        <taxon>Craniata</taxon>
        <taxon>Vertebrata</taxon>
        <taxon>Euteleostomi</taxon>
        <taxon>Actinopterygii</taxon>
        <taxon>Neopterygii</taxon>
        <taxon>Teleostei</taxon>
        <taxon>Ostariophysi</taxon>
        <taxon>Gymnotiformes</taxon>
        <taxon>Gymnotoidei</taxon>
        <taxon>Gymnotidae</taxon>
        <taxon>Electrophorus</taxon>
    </lineage>
</organism>
<proteinExistence type="inferred from homology"/>
<dbReference type="InterPro" id="IPR035514">
    <property type="entry name" value="SPIN90_SH3"/>
</dbReference>
<dbReference type="SUPFAM" id="SSF51206">
    <property type="entry name" value="cAMP-binding domain-like"/>
    <property type="match status" value="2"/>
</dbReference>
<dbReference type="CDD" id="cd11849">
    <property type="entry name" value="SH3_SPIN90"/>
    <property type="match status" value="1"/>
</dbReference>
<comment type="caution">
    <text evidence="23">The sequence shown here is derived from an EMBL/GenBank/DDBJ whole genome shotgun (WGS) entry which is preliminary data.</text>
</comment>
<dbReference type="InterPro" id="IPR018556">
    <property type="entry name" value="SPIN90/Ldb17_LRD"/>
</dbReference>
<dbReference type="Gene3D" id="1.20.890.10">
    <property type="entry name" value="cAMP-dependent protein kinase regulatory subunit, dimerization-anchoring domain"/>
    <property type="match status" value="1"/>
</dbReference>
<keyword evidence="13 18" id="KW-0472">Membrane</keyword>
<dbReference type="SMART" id="SM00326">
    <property type="entry name" value="SH3"/>
    <property type="match status" value="1"/>
</dbReference>
<keyword evidence="12" id="KW-0496">Mitochondrion</keyword>
<feature type="transmembrane region" description="Helical" evidence="20">
    <location>
        <begin position="800"/>
        <end position="822"/>
    </location>
</feature>
<evidence type="ECO:0000256" key="4">
    <source>
        <dbReference type="ARBA" id="ARBA00022443"/>
    </source>
</evidence>
<dbReference type="InterPro" id="IPR030125">
    <property type="entry name" value="SPIN90/Ldb17"/>
</dbReference>
<feature type="compositionally biased region" description="Polar residues" evidence="19">
    <location>
        <begin position="130"/>
        <end position="156"/>
    </location>
</feature>
<dbReference type="PROSITE" id="PS00889">
    <property type="entry name" value="CNMP_BINDING_2"/>
    <property type="match status" value="2"/>
</dbReference>
<evidence type="ECO:0000256" key="16">
    <source>
        <dbReference type="ARBA" id="ARBA00067959"/>
    </source>
</evidence>
<dbReference type="Gene3D" id="2.30.30.40">
    <property type="entry name" value="SH3 Domains"/>
    <property type="match status" value="1"/>
</dbReference>
<feature type="repeat" description="Solcar" evidence="18">
    <location>
        <begin position="900"/>
        <end position="986"/>
    </location>
</feature>
<dbReference type="Proteomes" id="UP001239994">
    <property type="component" value="Unassembled WGS sequence"/>
</dbReference>
<gene>
    <name evidence="23" type="ORF">P4O66_006563</name>
</gene>
<feature type="compositionally biased region" description="Basic and acidic residues" evidence="19">
    <location>
        <begin position="178"/>
        <end position="192"/>
    </location>
</feature>
<dbReference type="FunFam" id="2.60.120.10:FF:000017">
    <property type="entry name" value="cAMP-dependent protein kinase type II regulatory subunit"/>
    <property type="match status" value="1"/>
</dbReference>
<dbReference type="Pfam" id="PF02197">
    <property type="entry name" value="RIIa"/>
    <property type="match status" value="1"/>
</dbReference>
<dbReference type="InterPro" id="IPR000595">
    <property type="entry name" value="cNMP-bd_dom"/>
</dbReference>
<dbReference type="InterPro" id="IPR018488">
    <property type="entry name" value="cNMP-bd_CS"/>
</dbReference>
<feature type="transmembrane region" description="Helical" evidence="20">
    <location>
        <begin position="768"/>
        <end position="788"/>
    </location>
</feature>
<dbReference type="Pfam" id="PF09431">
    <property type="entry name" value="SPIN90_LRD"/>
    <property type="match status" value="1"/>
</dbReference>
<evidence type="ECO:0000256" key="3">
    <source>
        <dbReference type="ARBA" id="ARBA00006375"/>
    </source>
</evidence>
<dbReference type="CDD" id="cd12103">
    <property type="entry name" value="DD_RIIalpha_PKA"/>
    <property type="match status" value="1"/>
</dbReference>
<dbReference type="CDD" id="cd00038">
    <property type="entry name" value="CAP_ED"/>
    <property type="match status" value="2"/>
</dbReference>
<dbReference type="PROSITE" id="PS00888">
    <property type="entry name" value="CNMP_BINDING_1"/>
    <property type="match status" value="2"/>
</dbReference>
<dbReference type="InterPro" id="IPR014710">
    <property type="entry name" value="RmlC-like_jellyroll"/>
</dbReference>
<feature type="domain" description="Cyclic nucleotide-binding" evidence="22">
    <location>
        <begin position="1145"/>
        <end position="1291"/>
    </location>
</feature>
<keyword evidence="8 18" id="KW-0812">Transmembrane</keyword>
<dbReference type="SUPFAM" id="SSF47391">
    <property type="entry name" value="Dimerization-anchoring domain of cAMP-dependent PK regulatory subunit"/>
    <property type="match status" value="1"/>
</dbReference>
<dbReference type="InterPro" id="IPR023395">
    <property type="entry name" value="MCP_dom_sf"/>
</dbReference>
<dbReference type="GO" id="GO:0030552">
    <property type="term" value="F:cAMP binding"/>
    <property type="evidence" value="ECO:0007669"/>
    <property type="project" value="UniProtKB-KW"/>
</dbReference>
<keyword evidence="14" id="KW-0114">cAMP</keyword>
<dbReference type="EMBL" id="JAROKS010000011">
    <property type="protein sequence ID" value="KAK1800059.1"/>
    <property type="molecule type" value="Genomic_DNA"/>
</dbReference>
<dbReference type="GO" id="GO:0071933">
    <property type="term" value="F:Arp2/3 complex binding"/>
    <property type="evidence" value="ECO:0007669"/>
    <property type="project" value="TreeGrafter"/>
</dbReference>
<evidence type="ECO:0000259" key="22">
    <source>
        <dbReference type="PROSITE" id="PS50042"/>
    </source>
</evidence>
<comment type="function">
    <text evidence="15">Regulatory subunit of the cAMP-dependent protein kinases involved in cAMP signaling in cells. Type II regulatory chains mediate membrane association by binding to anchoring proteins, including the MAP2 kinase.</text>
</comment>
<evidence type="ECO:0000256" key="10">
    <source>
        <dbReference type="ARBA" id="ARBA00022741"/>
    </source>
</evidence>
<evidence type="ECO:0000256" key="15">
    <source>
        <dbReference type="ARBA" id="ARBA00037198"/>
    </source>
</evidence>
<dbReference type="FunFam" id="2.60.120.10:FF:000108">
    <property type="entry name" value="cAMP-dependent protein kinase type II regulatory subunit"/>
    <property type="match status" value="1"/>
</dbReference>
<keyword evidence="7" id="KW-0116">cAMP-binding</keyword>
<dbReference type="FunFam" id="1.20.890.10:FF:000002">
    <property type="entry name" value="cAMP-dependent protein kinase type II-alpha regulatory subunit"/>
    <property type="match status" value="1"/>
</dbReference>
<feature type="domain" description="SH3" evidence="21">
    <location>
        <begin position="1"/>
        <end position="58"/>
    </location>
</feature>
<dbReference type="SUPFAM" id="SSF50044">
    <property type="entry name" value="SH3-domain"/>
    <property type="match status" value="1"/>
</dbReference>
<evidence type="ECO:0000256" key="19">
    <source>
        <dbReference type="SAM" id="MobiDB-lite"/>
    </source>
</evidence>
<sequence length="1436" mass="159501">MYRALYAFKSEEPNSLPFAAGESFLILERSNTHWWLGSRCSSGETGYIPASYIQKIQAPEHDEVLQSIDRAIEGIHNVAMKNGGKYNLEQREVLQKLIHHRKETLSRRSPTPSTHKQGISSSSSELSLSRTPQPLNGLSRAYSCQDSESIPDNTENVPGLYQVPPQPRQAVPITPPPPEKHRENRRPADPEELVKVTSTGLTHSPDLTAYRAPSASVSSASSVSSQSGSTRSIISSDVSLPSAGSTPPPVPSRAKAPPPPPPDSSSSLPPQPAPSKKGPAPQPQPQPITPQPATEDQSEAEWPSAPPPISISSNSSPTRSASVPTTTGAELIELVRKNTGLSYDMSRVAVGVVVGHLQATIPKAAADLEQVLLSLVESKDMSAALPRGQLCHDEQRLEVIFADLARHRDDAQQRSWALYEDHALIACYLQELLQILTDADPEVCKRMCRAKQSEPVLSLVSYYQMEHRVSLRLLLLQVFGAMCGLDSALISTLLNSILPMELARDLQNDMQEHQKMCYTALVLAMIFSMGEQVPYHHYDHLNTGFVQFLLDVIEDGLPSDSSEQLPDLCVNLLLAFNLHLTVPENNMVMQTLIKRHNVKILSEKILLLLNRGEDPVCIFKHTPPAPHSVLKFLQDVFASRDSATIFYHTDMMVMIDIAVRQISDLSPGDKLRMEYLSLMHAIMCSTDYMQHKHRLSDLQATLQRILGEEDDPREDKGSASARQMDKLIVRIQTQPKPGPGEHPLYAGTFDCFRKTLGREGVRGLYKGMAAPIIGVTPMFAVCFFGFGLGKKLQQKNPDDILTYPQLFMAGMLSGVFTTAIMAPGERIKCLLQIQAASGEMKYAGPLDCVKQIYREGGIRGVYKGTALTLMRDVPASGMYFMTYEWLKSILTPEGKNPNELSVPSVLFAGGMAGIFNWAVAIPPDVLKSRFQTAPAGKYPNGFRDVLRELIREEGVTSLYKGFNAVMLRAFPANAVSMFLGFRGGHEVLKLDCTKPMSHMKEHPFKYIVHKDTVNMSVEIPAGLTDLLKGYTAEVLVQRPPDLLEFAVQYFSSLKEQRGAESSARNASRSRVKRAVAFDEDTVPSDSNEEEDDKEDYFPDDFTFKLCAEPYNPDDDEDDVLQPKVIYPKTDQQRSRLQEACKDILLFKTLDAEQFSEILDAMFEVHVKAQEHIIEQGDDGDNFYVIDRGVYDIEVKQDGVNCCVGKYHNKGCFGELALMYRTPRAATIIASQPGALWALVVLTLIQCLIFTLPGPKKGVISAFHVQDRATFHRLIVKNNAKKRKTYEAFIESLPLLECLELSERMKIVDVLGVKTFHDGEQIIKQGDEADCFYIVESGEVKIMIKSKIKAGQSSPRETEEVEIARATRGQYFGELALVTNNPRAASVYAVGETKCLVIDVQAFERLLGPCIEIMKRNITSYKEQLVMLFGSSEDLKH</sequence>
<dbReference type="FunFam" id="1.50.40.10:FF:000051">
    <property type="entry name" value="Mitochondrial carnitine/acylcarnitine carrier protein"/>
    <property type="match status" value="1"/>
</dbReference>
<feature type="compositionally biased region" description="Acidic residues" evidence="19">
    <location>
        <begin position="1077"/>
        <end position="1094"/>
    </location>
</feature>
<dbReference type="Pfam" id="PF00018">
    <property type="entry name" value="SH3_1"/>
    <property type="match status" value="1"/>
</dbReference>
<name>A0AAD9E0S4_9TELE</name>
<evidence type="ECO:0000256" key="8">
    <source>
        <dbReference type="ARBA" id="ARBA00022692"/>
    </source>
</evidence>
<dbReference type="InterPro" id="IPR018108">
    <property type="entry name" value="MCP_transmembrane"/>
</dbReference>
<comment type="similarity">
    <text evidence="2">Belongs to the cAMP-dependent kinase regulatory chain family.</text>
</comment>
<dbReference type="InterPro" id="IPR001452">
    <property type="entry name" value="SH3_domain"/>
</dbReference>
<reference evidence="23" key="1">
    <citation type="submission" date="2023-03" db="EMBL/GenBank/DDBJ databases">
        <title>Electrophorus voltai genome.</title>
        <authorList>
            <person name="Bian C."/>
        </authorList>
    </citation>
    <scope>NUCLEOTIDE SEQUENCE</scope>
    <source>
        <strain evidence="23">CB-2022</strain>
        <tissue evidence="23">Muscle</tissue>
    </source>
</reference>
<evidence type="ECO:0000259" key="21">
    <source>
        <dbReference type="PROSITE" id="PS50002"/>
    </source>
</evidence>
<dbReference type="InterPro" id="IPR036028">
    <property type="entry name" value="SH3-like_dom_sf"/>
</dbReference>
<keyword evidence="5" id="KW-0813">Transport</keyword>
<keyword evidence="11 20" id="KW-1133">Transmembrane helix</keyword>
<comment type="subcellular location">
    <subcellularLocation>
        <location evidence="1">Mitochondrion membrane</location>
        <topology evidence="1">Multi-pass membrane protein</topology>
    </subcellularLocation>
</comment>
<dbReference type="Pfam" id="PF00027">
    <property type="entry name" value="cNMP_binding"/>
    <property type="match status" value="2"/>
</dbReference>
<keyword evidence="9" id="KW-0677">Repeat</keyword>
<evidence type="ECO:0000256" key="17">
    <source>
        <dbReference type="PROSITE-ProRule" id="PRU00192"/>
    </source>
</evidence>
<feature type="compositionally biased region" description="Polar residues" evidence="19">
    <location>
        <begin position="107"/>
        <end position="119"/>
    </location>
</feature>
<keyword evidence="24" id="KW-1185">Reference proteome</keyword>
<evidence type="ECO:0000256" key="5">
    <source>
        <dbReference type="ARBA" id="ARBA00022448"/>
    </source>
</evidence>
<dbReference type="SMART" id="SM00394">
    <property type="entry name" value="RIIa"/>
    <property type="match status" value="1"/>
</dbReference>
<evidence type="ECO:0000256" key="14">
    <source>
        <dbReference type="ARBA" id="ARBA00023149"/>
    </source>
</evidence>
<keyword evidence="6" id="KW-0597">Phosphoprotein</keyword>
<evidence type="ECO:0000256" key="20">
    <source>
        <dbReference type="SAM" id="Phobius"/>
    </source>
</evidence>
<keyword evidence="4 17" id="KW-0728">SH3 domain</keyword>
<dbReference type="Pfam" id="PF00153">
    <property type="entry name" value="Mito_carr"/>
    <property type="match status" value="3"/>
</dbReference>
<dbReference type="PROSITE" id="PS50920">
    <property type="entry name" value="SOLCAR"/>
    <property type="match status" value="3"/>
</dbReference>